<evidence type="ECO:0000256" key="10">
    <source>
        <dbReference type="ARBA" id="ARBA00022960"/>
    </source>
</evidence>
<feature type="domain" description="FAD-binding PCMH-type" evidence="17">
    <location>
        <begin position="35"/>
        <end position="215"/>
    </location>
</feature>
<dbReference type="NCBIfam" id="TIGR00179">
    <property type="entry name" value="murB"/>
    <property type="match status" value="1"/>
</dbReference>
<evidence type="ECO:0000256" key="12">
    <source>
        <dbReference type="ARBA" id="ARBA00023002"/>
    </source>
</evidence>
<evidence type="ECO:0000256" key="6">
    <source>
        <dbReference type="ARBA" id="ARBA00022618"/>
    </source>
</evidence>
<dbReference type="EC" id="1.3.1.98" evidence="16"/>
<evidence type="ECO:0000256" key="3">
    <source>
        <dbReference type="ARBA" id="ARBA00004496"/>
    </source>
</evidence>
<dbReference type="NCBIfam" id="NF010480">
    <property type="entry name" value="PRK13905.1"/>
    <property type="match status" value="1"/>
</dbReference>
<dbReference type="RefSeq" id="WP_274456239.1">
    <property type="nucleotide sequence ID" value="NZ_CP067097.1"/>
</dbReference>
<dbReference type="Pfam" id="PF01565">
    <property type="entry name" value="FAD_binding_4"/>
    <property type="match status" value="1"/>
</dbReference>
<keyword evidence="13 16" id="KW-0131">Cell cycle</keyword>
<comment type="catalytic activity">
    <reaction evidence="15 16">
        <text>UDP-N-acetyl-alpha-D-muramate + NADP(+) = UDP-N-acetyl-3-O-(1-carboxyvinyl)-alpha-D-glucosamine + NADPH + H(+)</text>
        <dbReference type="Rhea" id="RHEA:12248"/>
        <dbReference type="ChEBI" id="CHEBI:15378"/>
        <dbReference type="ChEBI" id="CHEBI:57783"/>
        <dbReference type="ChEBI" id="CHEBI:58349"/>
        <dbReference type="ChEBI" id="CHEBI:68483"/>
        <dbReference type="ChEBI" id="CHEBI:70757"/>
        <dbReference type="EC" id="1.3.1.98"/>
    </reaction>
</comment>
<dbReference type="PROSITE" id="PS51387">
    <property type="entry name" value="FAD_PCMH"/>
    <property type="match status" value="1"/>
</dbReference>
<evidence type="ECO:0000256" key="7">
    <source>
        <dbReference type="ARBA" id="ARBA00022630"/>
    </source>
</evidence>
<comment type="caution">
    <text evidence="18">The sequence shown here is derived from an EMBL/GenBank/DDBJ whole genome shotgun (WGS) entry which is preliminary data.</text>
</comment>
<evidence type="ECO:0000256" key="1">
    <source>
        <dbReference type="ARBA" id="ARBA00001974"/>
    </source>
</evidence>
<dbReference type="InterPro" id="IPR036635">
    <property type="entry name" value="MurB_C_sf"/>
</dbReference>
<evidence type="ECO:0000259" key="17">
    <source>
        <dbReference type="PROSITE" id="PS51387"/>
    </source>
</evidence>
<dbReference type="InterPro" id="IPR011601">
    <property type="entry name" value="MurB_C"/>
</dbReference>
<keyword evidence="8 16" id="KW-0274">FAD</keyword>
<dbReference type="InterPro" id="IPR016169">
    <property type="entry name" value="FAD-bd_PCMH_sub2"/>
</dbReference>
<evidence type="ECO:0000256" key="9">
    <source>
        <dbReference type="ARBA" id="ARBA00022857"/>
    </source>
</evidence>
<dbReference type="InterPro" id="IPR006094">
    <property type="entry name" value="Oxid_FAD_bind_N"/>
</dbReference>
<accession>A0ABT9XKZ4</accession>
<keyword evidence="9 16" id="KW-0521">NADP</keyword>
<keyword evidence="12 16" id="KW-0560">Oxidoreductase</keyword>
<evidence type="ECO:0000256" key="14">
    <source>
        <dbReference type="ARBA" id="ARBA00023316"/>
    </source>
</evidence>
<organism evidence="18 19">
    <name type="scientific">Alicyclobacillus cycloheptanicus</name>
    <dbReference type="NCBI Taxonomy" id="1457"/>
    <lineage>
        <taxon>Bacteria</taxon>
        <taxon>Bacillati</taxon>
        <taxon>Bacillota</taxon>
        <taxon>Bacilli</taxon>
        <taxon>Bacillales</taxon>
        <taxon>Alicyclobacillaceae</taxon>
        <taxon>Alicyclobacillus</taxon>
    </lineage>
</organism>
<keyword evidence="10 16" id="KW-0133">Cell shape</keyword>
<dbReference type="InterPro" id="IPR036318">
    <property type="entry name" value="FAD-bd_PCMH-like_sf"/>
</dbReference>
<gene>
    <name evidence="16" type="primary">murB</name>
    <name evidence="18" type="ORF">J2S03_002838</name>
</gene>
<dbReference type="PANTHER" id="PTHR21071">
    <property type="entry name" value="UDP-N-ACETYLENOLPYRUVOYLGLUCOSAMINE REDUCTASE"/>
    <property type="match status" value="1"/>
</dbReference>
<comment type="subcellular location">
    <subcellularLocation>
        <location evidence="3 16">Cytoplasm</location>
    </subcellularLocation>
</comment>
<dbReference type="SUPFAM" id="SSF56176">
    <property type="entry name" value="FAD-binding/transporter-associated domain-like"/>
    <property type="match status" value="1"/>
</dbReference>
<proteinExistence type="inferred from homology"/>
<dbReference type="Pfam" id="PF02873">
    <property type="entry name" value="MurB_C"/>
    <property type="match status" value="1"/>
</dbReference>
<dbReference type="PANTHER" id="PTHR21071:SF4">
    <property type="entry name" value="UDP-N-ACETYLENOLPYRUVOYLGLUCOSAMINE REDUCTASE"/>
    <property type="match status" value="1"/>
</dbReference>
<dbReference type="Gene3D" id="3.30.43.10">
    <property type="entry name" value="Uridine Diphospho-n-acetylenolpyruvylglucosamine Reductase, domain 2"/>
    <property type="match status" value="1"/>
</dbReference>
<dbReference type="InterPro" id="IPR016166">
    <property type="entry name" value="FAD-bd_PCMH"/>
</dbReference>
<protein>
    <recommendedName>
        <fullName evidence="16">UDP-N-acetylenolpyruvoylglucosamine reductase</fullName>
        <ecNumber evidence="16">1.3.1.98</ecNumber>
    </recommendedName>
    <alternativeName>
        <fullName evidence="16">UDP-N-acetylmuramate dehydrogenase</fullName>
    </alternativeName>
</protein>
<evidence type="ECO:0000313" key="18">
    <source>
        <dbReference type="EMBL" id="MDQ0190971.1"/>
    </source>
</evidence>
<evidence type="ECO:0000256" key="13">
    <source>
        <dbReference type="ARBA" id="ARBA00023306"/>
    </source>
</evidence>
<keyword evidence="5 16" id="KW-0963">Cytoplasm</keyword>
<keyword evidence="7 16" id="KW-0285">Flavoprotein</keyword>
<keyword evidence="19" id="KW-1185">Reference proteome</keyword>
<feature type="active site" description="Proton donor" evidence="16">
    <location>
        <position position="230"/>
    </location>
</feature>
<dbReference type="Gene3D" id="3.30.465.10">
    <property type="match status" value="1"/>
</dbReference>
<evidence type="ECO:0000256" key="2">
    <source>
        <dbReference type="ARBA" id="ARBA00003921"/>
    </source>
</evidence>
<dbReference type="Gene3D" id="3.90.78.10">
    <property type="entry name" value="UDP-N-acetylenolpyruvoylglucosamine reductase, C-terminal domain"/>
    <property type="match status" value="1"/>
</dbReference>
<comment type="function">
    <text evidence="2 16">Cell wall formation.</text>
</comment>
<dbReference type="GO" id="GO:0008762">
    <property type="term" value="F:UDP-N-acetylmuramate dehydrogenase activity"/>
    <property type="evidence" value="ECO:0007669"/>
    <property type="project" value="UniProtKB-EC"/>
</dbReference>
<evidence type="ECO:0000256" key="4">
    <source>
        <dbReference type="ARBA" id="ARBA00004752"/>
    </source>
</evidence>
<evidence type="ECO:0000256" key="11">
    <source>
        <dbReference type="ARBA" id="ARBA00022984"/>
    </source>
</evidence>
<sequence>MNAESVAESVLAAFHAGGVANVKLNEALALHTTWRIGGPADVFVTPASVDELRGALVVARKLGLPWTVIGRGSNLLVRDGGIRGLVIKLGAQFGDIRVEEDRLIALAGRSSVSAANIAVRHHLEGLEFATGIPGTVGGIVMMNAGAHGGQVSDVLAYADVMDERGEVTRLDNAALRFGYRYSVLKDDPKIVIAAAFQLRPGDGEALAAKVKQWSIRRAATQPLSLPSCGSVFRNPEGTHAGHLIESAGLKGTRRGGAQISDKHANFIVNLGGATAEDVLWLIHHAQETVQQRYGIELETEVRVVGEPTSGR</sequence>
<keyword evidence="6 16" id="KW-0132">Cell division</keyword>
<evidence type="ECO:0000256" key="15">
    <source>
        <dbReference type="ARBA" id="ARBA00048914"/>
    </source>
</evidence>
<evidence type="ECO:0000313" key="19">
    <source>
        <dbReference type="Proteomes" id="UP001232973"/>
    </source>
</evidence>
<dbReference type="InterPro" id="IPR003170">
    <property type="entry name" value="MurB"/>
</dbReference>
<evidence type="ECO:0000256" key="5">
    <source>
        <dbReference type="ARBA" id="ARBA00022490"/>
    </source>
</evidence>
<comment type="pathway">
    <text evidence="4 16">Cell wall biogenesis; peptidoglycan biosynthesis.</text>
</comment>
<dbReference type="EMBL" id="JAUSTP010000028">
    <property type="protein sequence ID" value="MDQ0190971.1"/>
    <property type="molecule type" value="Genomic_DNA"/>
</dbReference>
<dbReference type="Proteomes" id="UP001232973">
    <property type="component" value="Unassembled WGS sequence"/>
</dbReference>
<evidence type="ECO:0000256" key="16">
    <source>
        <dbReference type="HAMAP-Rule" id="MF_00037"/>
    </source>
</evidence>
<keyword evidence="14 16" id="KW-0961">Cell wall biogenesis/degradation</keyword>
<feature type="active site" evidence="16">
    <location>
        <position position="300"/>
    </location>
</feature>
<dbReference type="InterPro" id="IPR016167">
    <property type="entry name" value="FAD-bd_PCMH_sub1"/>
</dbReference>
<feature type="active site" evidence="16">
    <location>
        <position position="180"/>
    </location>
</feature>
<reference evidence="18 19" key="1">
    <citation type="submission" date="2023-07" db="EMBL/GenBank/DDBJ databases">
        <title>Genomic Encyclopedia of Type Strains, Phase IV (KMG-IV): sequencing the most valuable type-strain genomes for metagenomic binning, comparative biology and taxonomic classification.</title>
        <authorList>
            <person name="Goeker M."/>
        </authorList>
    </citation>
    <scope>NUCLEOTIDE SEQUENCE [LARGE SCALE GENOMIC DNA]</scope>
    <source>
        <strain evidence="18 19">DSM 4006</strain>
    </source>
</reference>
<keyword evidence="11 16" id="KW-0573">Peptidoglycan synthesis</keyword>
<comment type="similarity">
    <text evidence="16">Belongs to the MurB family.</text>
</comment>
<dbReference type="SUPFAM" id="SSF56194">
    <property type="entry name" value="Uridine diphospho-N-Acetylenolpyruvylglucosamine reductase, MurB, C-terminal domain"/>
    <property type="match status" value="1"/>
</dbReference>
<name>A0ABT9XKZ4_9BACL</name>
<evidence type="ECO:0000256" key="8">
    <source>
        <dbReference type="ARBA" id="ARBA00022827"/>
    </source>
</evidence>
<comment type="cofactor">
    <cofactor evidence="1 16">
        <name>FAD</name>
        <dbReference type="ChEBI" id="CHEBI:57692"/>
    </cofactor>
</comment>
<dbReference type="HAMAP" id="MF_00037">
    <property type="entry name" value="MurB"/>
    <property type="match status" value="1"/>
</dbReference>